<dbReference type="AlphaFoldDB" id="E0XQ78"/>
<proteinExistence type="predicted"/>
<evidence type="ECO:0000313" key="1">
    <source>
        <dbReference type="EMBL" id="ADI16569.1"/>
    </source>
</evidence>
<sequence length="42" mass="4518">MVVSTNSTSSFAFTPSPSAQQMVLTIGFEPMTSSLPRKCSTY</sequence>
<reference evidence="1" key="1">
    <citation type="journal article" date="2011" name="Environ. Microbiol.">
        <title>Time-series analyses of Monterey Bay coastal microbial picoplankton using a 'genome proxy' microarray.</title>
        <authorList>
            <person name="Rich V.I."/>
            <person name="Pham V.D."/>
            <person name="Eppley J."/>
            <person name="Shi Y."/>
            <person name="DeLong E.F."/>
        </authorList>
    </citation>
    <scope>NUCLEOTIDE SEQUENCE</scope>
</reference>
<accession>E0XQ78</accession>
<organism evidence="1">
    <name type="scientific">uncultured gamma proteobacterium HF0010_01E20</name>
    <dbReference type="NCBI Taxonomy" id="710977"/>
    <lineage>
        <taxon>Bacteria</taxon>
        <taxon>Pseudomonadati</taxon>
        <taxon>Pseudomonadota</taxon>
        <taxon>Gammaproteobacteria</taxon>
        <taxon>environmental samples</taxon>
    </lineage>
</organism>
<dbReference type="EMBL" id="GU474841">
    <property type="protein sequence ID" value="ADI16569.1"/>
    <property type="molecule type" value="Genomic_DNA"/>
</dbReference>
<protein>
    <submittedName>
        <fullName evidence="1">Uncharacterized protein</fullName>
    </submittedName>
</protein>
<name>E0XQ78_9GAMM</name>